<dbReference type="Pfam" id="PF00847">
    <property type="entry name" value="AP2"/>
    <property type="match status" value="1"/>
</dbReference>
<dbReference type="PANTHER" id="PTHR32467">
    <property type="entry name" value="AP2-LIKE ETHYLENE-RESPONSIVE TRANSCRIPTION FACTOR"/>
    <property type="match status" value="1"/>
</dbReference>
<dbReference type="EMBL" id="CAXHTB010000016">
    <property type="protein sequence ID" value="CAL0323134.1"/>
    <property type="molecule type" value="Genomic_DNA"/>
</dbReference>
<evidence type="ECO:0000256" key="3">
    <source>
        <dbReference type="ARBA" id="ARBA00023125"/>
    </source>
</evidence>
<evidence type="ECO:0000313" key="8">
    <source>
        <dbReference type="EMBL" id="CAL0323134.1"/>
    </source>
</evidence>
<proteinExistence type="predicted"/>
<feature type="domain" description="AP2/ERF" evidence="7">
    <location>
        <begin position="73"/>
        <end position="136"/>
    </location>
</feature>
<dbReference type="GO" id="GO:0003700">
    <property type="term" value="F:DNA-binding transcription factor activity"/>
    <property type="evidence" value="ECO:0007669"/>
    <property type="project" value="InterPro"/>
</dbReference>
<feature type="compositionally biased region" description="Basic and acidic residues" evidence="6">
    <location>
        <begin position="42"/>
        <end position="60"/>
    </location>
</feature>
<organism evidence="8 9">
    <name type="scientific">Lupinus luteus</name>
    <name type="common">European yellow lupine</name>
    <dbReference type="NCBI Taxonomy" id="3873"/>
    <lineage>
        <taxon>Eukaryota</taxon>
        <taxon>Viridiplantae</taxon>
        <taxon>Streptophyta</taxon>
        <taxon>Embryophyta</taxon>
        <taxon>Tracheophyta</taxon>
        <taxon>Spermatophyta</taxon>
        <taxon>Magnoliopsida</taxon>
        <taxon>eudicotyledons</taxon>
        <taxon>Gunneridae</taxon>
        <taxon>Pentapetalae</taxon>
        <taxon>rosids</taxon>
        <taxon>fabids</taxon>
        <taxon>Fabales</taxon>
        <taxon>Fabaceae</taxon>
        <taxon>Papilionoideae</taxon>
        <taxon>50 kb inversion clade</taxon>
        <taxon>genistoids sensu lato</taxon>
        <taxon>core genistoids</taxon>
        <taxon>Genisteae</taxon>
        <taxon>Lupinus</taxon>
    </lineage>
</organism>
<dbReference type="SUPFAM" id="SSF54171">
    <property type="entry name" value="DNA-binding domain"/>
    <property type="match status" value="2"/>
</dbReference>
<dbReference type="Proteomes" id="UP001497480">
    <property type="component" value="Unassembled WGS sequence"/>
</dbReference>
<evidence type="ECO:0000256" key="1">
    <source>
        <dbReference type="ARBA" id="ARBA00004123"/>
    </source>
</evidence>
<keyword evidence="9" id="KW-1185">Reference proteome</keyword>
<evidence type="ECO:0000259" key="7">
    <source>
        <dbReference type="PROSITE" id="PS51032"/>
    </source>
</evidence>
<dbReference type="AlphaFoldDB" id="A0AAV1XN98"/>
<dbReference type="GO" id="GO:0003677">
    <property type="term" value="F:DNA binding"/>
    <property type="evidence" value="ECO:0007669"/>
    <property type="project" value="UniProtKB-KW"/>
</dbReference>
<evidence type="ECO:0000256" key="5">
    <source>
        <dbReference type="ARBA" id="ARBA00023242"/>
    </source>
</evidence>
<gene>
    <name evidence="8" type="ORF">LLUT_LOCUS24194</name>
</gene>
<feature type="region of interest" description="Disordered" evidence="6">
    <location>
        <begin position="26"/>
        <end position="75"/>
    </location>
</feature>
<keyword evidence="4" id="KW-0804">Transcription</keyword>
<dbReference type="SMART" id="SM00380">
    <property type="entry name" value="AP2"/>
    <property type="match status" value="2"/>
</dbReference>
<comment type="caution">
    <text evidence="8">The sequence shown here is derived from an EMBL/GenBank/DDBJ whole genome shotgun (WGS) entry which is preliminary data.</text>
</comment>
<keyword evidence="5" id="KW-0539">Nucleus</keyword>
<dbReference type="Gene3D" id="3.30.730.10">
    <property type="entry name" value="AP2/ERF domain"/>
    <property type="match status" value="2"/>
</dbReference>
<evidence type="ECO:0000256" key="2">
    <source>
        <dbReference type="ARBA" id="ARBA00023015"/>
    </source>
</evidence>
<accession>A0AAV1XN98</accession>
<dbReference type="GO" id="GO:0005634">
    <property type="term" value="C:nucleus"/>
    <property type="evidence" value="ECO:0007669"/>
    <property type="project" value="UniProtKB-SubCell"/>
</dbReference>
<protein>
    <recommendedName>
        <fullName evidence="7">AP2/ERF domain-containing protein</fullName>
    </recommendedName>
</protein>
<dbReference type="InterPro" id="IPR016177">
    <property type="entry name" value="DNA-bd_dom_sf"/>
</dbReference>
<dbReference type="InterPro" id="IPR001471">
    <property type="entry name" value="AP2/ERF_dom"/>
</dbReference>
<evidence type="ECO:0000256" key="4">
    <source>
        <dbReference type="ARBA" id="ARBA00023163"/>
    </source>
</evidence>
<keyword evidence="3" id="KW-0238">DNA-binding</keyword>
<evidence type="ECO:0000256" key="6">
    <source>
        <dbReference type="SAM" id="MobiDB-lite"/>
    </source>
</evidence>
<dbReference type="PANTHER" id="PTHR32467:SF218">
    <property type="entry name" value="AP2-LIKE ETHYLENE-RESPONSIVE TRANSCRIPTION FACTOR PLT2"/>
    <property type="match status" value="1"/>
</dbReference>
<name>A0AAV1XN98_LUPLU</name>
<reference evidence="8 9" key="1">
    <citation type="submission" date="2024-03" db="EMBL/GenBank/DDBJ databases">
        <authorList>
            <person name="Martinez-Hernandez J."/>
        </authorList>
    </citation>
    <scope>NUCLEOTIDE SEQUENCE [LARGE SCALE GENOMIC DNA]</scope>
</reference>
<dbReference type="CDD" id="cd00018">
    <property type="entry name" value="AP2"/>
    <property type="match status" value="2"/>
</dbReference>
<sequence length="425" mass="47313">MPMQNSLVAASNTSNYEYQENNAHNNVQPLTLSNGNGGNKDSTNERSGDNSRNNDVEVAHRNSLQNPRQRRSIYRGVSRHIATGKYEAHIWDKSIKREGKSKSGSQGGYDTEEKAARAHDLAALKYWGESTITNFPIGNYEKELEEMKNMTKKDYVAAIRRKSCGFRRGASVYRGVTKHSKNGKWQAKMGRVGTEEDAAEAYDIAAIKFRGPNAVTNFDINRYDVKSIVESNTLPLKGRAIKKPDTEAVESCREREDMTSLYGSSSTSKFDYYPLQNQAMPCYNNTNEYPQFHNLSYVQTQLELHQNDSYNGRLNNNQIQNHPTLLQGYMNIGSSSSSSSVMDNNGGGSSDWGYNGVGFIGNNKNGEVGMTSNSCSSLMVNNEIVGMASNYCSSNAEELYFMVDYDIASEGYSGWLMDSFNPSNG</sequence>
<keyword evidence="2" id="KW-0805">Transcription regulation</keyword>
<comment type="subcellular location">
    <subcellularLocation>
        <location evidence="1">Nucleus</location>
    </subcellularLocation>
</comment>
<dbReference type="PROSITE" id="PS51032">
    <property type="entry name" value="AP2_ERF"/>
    <property type="match status" value="2"/>
</dbReference>
<evidence type="ECO:0000313" key="9">
    <source>
        <dbReference type="Proteomes" id="UP001497480"/>
    </source>
</evidence>
<dbReference type="InterPro" id="IPR036955">
    <property type="entry name" value="AP2/ERF_dom_sf"/>
</dbReference>
<feature type="domain" description="AP2/ERF" evidence="7">
    <location>
        <begin position="172"/>
        <end position="219"/>
    </location>
</feature>